<evidence type="ECO:0000256" key="8">
    <source>
        <dbReference type="SAM" id="MobiDB-lite"/>
    </source>
</evidence>
<dbReference type="AlphaFoldDB" id="A0A8T2R8H6"/>
<evidence type="ECO:0000256" key="3">
    <source>
        <dbReference type="ARBA" id="ARBA00022723"/>
    </source>
</evidence>
<organism evidence="11 12">
    <name type="scientific">Ceratopteris richardii</name>
    <name type="common">Triangle waterfern</name>
    <dbReference type="NCBI Taxonomy" id="49495"/>
    <lineage>
        <taxon>Eukaryota</taxon>
        <taxon>Viridiplantae</taxon>
        <taxon>Streptophyta</taxon>
        <taxon>Embryophyta</taxon>
        <taxon>Tracheophyta</taxon>
        <taxon>Polypodiopsida</taxon>
        <taxon>Polypodiidae</taxon>
        <taxon>Polypodiales</taxon>
        <taxon>Pteridineae</taxon>
        <taxon>Pteridaceae</taxon>
        <taxon>Parkerioideae</taxon>
        <taxon>Ceratopteris</taxon>
    </lineage>
</organism>
<keyword evidence="5" id="KW-0862">Zinc</keyword>
<keyword evidence="3" id="KW-0479">Metal-binding</keyword>
<dbReference type="InterPro" id="IPR013083">
    <property type="entry name" value="Znf_RING/FYVE/PHD"/>
</dbReference>
<dbReference type="PROSITE" id="PS50089">
    <property type="entry name" value="ZF_RING_2"/>
    <property type="match status" value="1"/>
</dbReference>
<keyword evidence="9" id="KW-0812">Transmembrane</keyword>
<dbReference type="GO" id="GO:0008270">
    <property type="term" value="F:zinc ion binding"/>
    <property type="evidence" value="ECO:0007669"/>
    <property type="project" value="UniProtKB-KW"/>
</dbReference>
<evidence type="ECO:0000256" key="1">
    <source>
        <dbReference type="ARBA" id="ARBA00000900"/>
    </source>
</evidence>
<evidence type="ECO:0000256" key="4">
    <source>
        <dbReference type="ARBA" id="ARBA00022771"/>
    </source>
</evidence>
<name>A0A8T2R8H6_CERRI</name>
<dbReference type="SUPFAM" id="SSF57850">
    <property type="entry name" value="RING/U-box"/>
    <property type="match status" value="1"/>
</dbReference>
<accession>A0A8T2R8H6</accession>
<gene>
    <name evidence="11" type="ORF">KP509_29G079900</name>
</gene>
<evidence type="ECO:0000256" key="9">
    <source>
        <dbReference type="SAM" id="Phobius"/>
    </source>
</evidence>
<evidence type="ECO:0000259" key="10">
    <source>
        <dbReference type="PROSITE" id="PS50089"/>
    </source>
</evidence>
<dbReference type="Gene3D" id="3.30.40.10">
    <property type="entry name" value="Zinc/RING finger domain, C3HC4 (zinc finger)"/>
    <property type="match status" value="1"/>
</dbReference>
<feature type="region of interest" description="Disordered" evidence="8">
    <location>
        <begin position="101"/>
        <end position="124"/>
    </location>
</feature>
<feature type="transmembrane region" description="Helical" evidence="9">
    <location>
        <begin position="130"/>
        <end position="153"/>
    </location>
</feature>
<evidence type="ECO:0000256" key="7">
    <source>
        <dbReference type="PROSITE-ProRule" id="PRU00175"/>
    </source>
</evidence>
<reference evidence="11" key="1">
    <citation type="submission" date="2021-08" db="EMBL/GenBank/DDBJ databases">
        <title>WGS assembly of Ceratopteris richardii.</title>
        <authorList>
            <person name="Marchant D.B."/>
            <person name="Chen G."/>
            <person name="Jenkins J."/>
            <person name="Shu S."/>
            <person name="Leebens-Mack J."/>
            <person name="Grimwood J."/>
            <person name="Schmutz J."/>
            <person name="Soltis P."/>
            <person name="Soltis D."/>
            <person name="Chen Z.-H."/>
        </authorList>
    </citation>
    <scope>NUCLEOTIDE SEQUENCE</scope>
    <source>
        <strain evidence="11">Whitten #5841</strain>
        <tissue evidence="11">Leaf</tissue>
    </source>
</reference>
<keyword evidence="9" id="KW-1133">Transmembrane helix</keyword>
<keyword evidence="9" id="KW-0472">Membrane</keyword>
<evidence type="ECO:0000256" key="5">
    <source>
        <dbReference type="ARBA" id="ARBA00022833"/>
    </source>
</evidence>
<dbReference type="CDD" id="cd16461">
    <property type="entry name" value="RING-H2_EL5-like"/>
    <property type="match status" value="1"/>
</dbReference>
<comment type="catalytic activity">
    <reaction evidence="1">
        <text>S-ubiquitinyl-[E2 ubiquitin-conjugating enzyme]-L-cysteine + [acceptor protein]-L-lysine = [E2 ubiquitin-conjugating enzyme]-L-cysteine + N(6)-ubiquitinyl-[acceptor protein]-L-lysine.</text>
        <dbReference type="EC" id="2.3.2.27"/>
    </reaction>
</comment>
<feature type="domain" description="RING-type" evidence="10">
    <location>
        <begin position="230"/>
        <end position="272"/>
    </location>
</feature>
<evidence type="ECO:0000256" key="6">
    <source>
        <dbReference type="ARBA" id="ARBA00024209"/>
    </source>
</evidence>
<comment type="similarity">
    <text evidence="6">Belongs to the RING-type zinc finger family. ATL subfamily.</text>
</comment>
<dbReference type="InterPro" id="IPR001841">
    <property type="entry name" value="Znf_RING"/>
</dbReference>
<sequence>MEYGRIKEPQSVKLSTALVLDSYFLTLICRLRHGALTFSSSTSLSDSPSDLILPSGNGTVAEKMRLEGVERLRPFSITSASMAAGRSQTFLLLQNLAPSPTLDDDSASDRLPNPSPGDSAYTSVRNDNDAYTGVILVVLFLSFFSMAAFSMFARRHRGAPNGSAAGVAPEASSTLTQGVDRIVIDELPVVVFHSSKDVNVRGVDESVTQDAKHGAVSVLPAHEWRHRADCVVCLTDFQEAESIRMLPRCEHCFHQQCIELWLSAHSTCPLCRRSLLPSPRALSPSSVDQAFSS</sequence>
<evidence type="ECO:0000313" key="11">
    <source>
        <dbReference type="EMBL" id="KAH7292659.1"/>
    </source>
</evidence>
<dbReference type="GO" id="GO:0061630">
    <property type="term" value="F:ubiquitin protein ligase activity"/>
    <property type="evidence" value="ECO:0007669"/>
    <property type="project" value="UniProtKB-EC"/>
</dbReference>
<evidence type="ECO:0000256" key="2">
    <source>
        <dbReference type="ARBA" id="ARBA00012483"/>
    </source>
</evidence>
<dbReference type="EC" id="2.3.2.27" evidence="2"/>
<comment type="caution">
    <text evidence="11">The sequence shown here is derived from an EMBL/GenBank/DDBJ whole genome shotgun (WGS) entry which is preliminary data.</text>
</comment>
<dbReference type="InterPro" id="IPR053238">
    <property type="entry name" value="RING-H2_zinc_finger"/>
</dbReference>
<dbReference type="Pfam" id="PF13639">
    <property type="entry name" value="zf-RING_2"/>
    <property type="match status" value="1"/>
</dbReference>
<keyword evidence="4 7" id="KW-0863">Zinc-finger</keyword>
<keyword evidence="12" id="KW-1185">Reference proteome</keyword>
<dbReference type="PANTHER" id="PTHR14155">
    <property type="entry name" value="RING FINGER DOMAIN-CONTAINING"/>
    <property type="match status" value="1"/>
</dbReference>
<dbReference type="SMART" id="SM00184">
    <property type="entry name" value="RING"/>
    <property type="match status" value="1"/>
</dbReference>
<dbReference type="PANTHER" id="PTHR14155:SF627">
    <property type="entry name" value="OS06G0192800 PROTEIN"/>
    <property type="match status" value="1"/>
</dbReference>
<dbReference type="EMBL" id="CM035434">
    <property type="protein sequence ID" value="KAH7292659.1"/>
    <property type="molecule type" value="Genomic_DNA"/>
</dbReference>
<evidence type="ECO:0000313" key="12">
    <source>
        <dbReference type="Proteomes" id="UP000825935"/>
    </source>
</evidence>
<protein>
    <recommendedName>
        <fullName evidence="2">RING-type E3 ubiquitin transferase</fullName>
        <ecNumber evidence="2">2.3.2.27</ecNumber>
    </recommendedName>
</protein>
<dbReference type="Proteomes" id="UP000825935">
    <property type="component" value="Chromosome 29"/>
</dbReference>
<proteinExistence type="inferred from homology"/>